<dbReference type="InterPro" id="IPR001678">
    <property type="entry name" value="MeTrfase_RsmB-F_NOP2_dom"/>
</dbReference>
<dbReference type="Pfam" id="PF01029">
    <property type="entry name" value="NusB"/>
    <property type="match status" value="1"/>
</dbReference>
<dbReference type="GO" id="GO:0008173">
    <property type="term" value="F:RNA methyltransferase activity"/>
    <property type="evidence" value="ECO:0007669"/>
    <property type="project" value="InterPro"/>
</dbReference>
<dbReference type="Gene3D" id="1.10.940.10">
    <property type="entry name" value="NusB-like"/>
    <property type="match status" value="1"/>
</dbReference>
<dbReference type="InterPro" id="IPR023267">
    <property type="entry name" value="RCMT"/>
</dbReference>
<dbReference type="InterPro" id="IPR035926">
    <property type="entry name" value="NusB-like_sf"/>
</dbReference>
<dbReference type="Pfam" id="PF01189">
    <property type="entry name" value="Methyltr_RsmB-F"/>
    <property type="match status" value="1"/>
</dbReference>
<comment type="caution">
    <text evidence="8">The sequence shown here is derived from an EMBL/GenBank/DDBJ whole genome shotgun (WGS) entry which is preliminary data.</text>
</comment>
<proteinExistence type="inferred from homology"/>
<dbReference type="PROSITE" id="PS51686">
    <property type="entry name" value="SAM_MT_RSMB_NOP"/>
    <property type="match status" value="1"/>
</dbReference>
<evidence type="ECO:0000313" key="8">
    <source>
        <dbReference type="EMBL" id="MBB3175054.1"/>
    </source>
</evidence>
<evidence type="ECO:0000256" key="1">
    <source>
        <dbReference type="ARBA" id="ARBA00022603"/>
    </source>
</evidence>
<dbReference type="InterPro" id="IPR006027">
    <property type="entry name" value="NusB_RsmB_TIM44"/>
</dbReference>
<feature type="compositionally biased region" description="Low complexity" evidence="6">
    <location>
        <begin position="1"/>
        <end position="13"/>
    </location>
</feature>
<accession>A0A839V3K1</accession>
<organism evidence="8 9">
    <name type="scientific">Endobacter medicaginis</name>
    <dbReference type="NCBI Taxonomy" id="1181271"/>
    <lineage>
        <taxon>Bacteria</taxon>
        <taxon>Pseudomonadati</taxon>
        <taxon>Pseudomonadota</taxon>
        <taxon>Alphaproteobacteria</taxon>
        <taxon>Acetobacterales</taxon>
        <taxon>Acetobacteraceae</taxon>
        <taxon>Endobacter</taxon>
    </lineage>
</organism>
<protein>
    <submittedName>
        <fullName evidence="8">16S rRNA (Cytosine967-C5)-methyltransferase</fullName>
        <ecNumber evidence="8">2.1.1.176</ecNumber>
    </submittedName>
</protein>
<feature type="domain" description="SAM-dependent MTase RsmB/NOP-type" evidence="7">
    <location>
        <begin position="156"/>
        <end position="444"/>
    </location>
</feature>
<evidence type="ECO:0000256" key="4">
    <source>
        <dbReference type="ARBA" id="ARBA00022884"/>
    </source>
</evidence>
<dbReference type="EC" id="2.1.1.176" evidence="8"/>
<dbReference type="InterPro" id="IPR029063">
    <property type="entry name" value="SAM-dependent_MTases_sf"/>
</dbReference>
<reference evidence="8 9" key="1">
    <citation type="submission" date="2020-08" db="EMBL/GenBank/DDBJ databases">
        <title>Genomic Encyclopedia of Type Strains, Phase III (KMG-III): the genomes of soil and plant-associated and newly described type strains.</title>
        <authorList>
            <person name="Whitman W."/>
        </authorList>
    </citation>
    <scope>NUCLEOTIDE SEQUENCE [LARGE SCALE GENOMIC DNA]</scope>
    <source>
        <strain evidence="8 9">CECT 8088</strain>
    </source>
</reference>
<evidence type="ECO:0000313" key="9">
    <source>
        <dbReference type="Proteomes" id="UP000557688"/>
    </source>
</evidence>
<keyword evidence="9" id="KW-1185">Reference proteome</keyword>
<gene>
    <name evidence="8" type="ORF">FHR90_002901</name>
</gene>
<comment type="similarity">
    <text evidence="5">Belongs to the class I-like SAM-binding methyltransferase superfamily. RsmB/NOP family.</text>
</comment>
<keyword evidence="3 5" id="KW-0949">S-adenosyl-L-methionine</keyword>
<dbReference type="SUPFAM" id="SSF48013">
    <property type="entry name" value="NusB-like"/>
    <property type="match status" value="1"/>
</dbReference>
<keyword evidence="2 5" id="KW-0808">Transferase</keyword>
<dbReference type="AlphaFoldDB" id="A0A839V3K1"/>
<feature type="binding site" evidence="5">
    <location>
        <position position="276"/>
    </location>
    <ligand>
        <name>S-adenosyl-L-methionine</name>
        <dbReference type="ChEBI" id="CHEBI:59789"/>
    </ligand>
</feature>
<dbReference type="PANTHER" id="PTHR22807:SF61">
    <property type="entry name" value="NOL1_NOP2_SUN FAMILY PROTEIN _ ANTITERMINATION NUSB DOMAIN-CONTAINING PROTEIN"/>
    <property type="match status" value="1"/>
</dbReference>
<evidence type="ECO:0000256" key="6">
    <source>
        <dbReference type="SAM" id="MobiDB-lite"/>
    </source>
</evidence>
<dbReference type="GO" id="GO:0001510">
    <property type="term" value="P:RNA methylation"/>
    <property type="evidence" value="ECO:0007669"/>
    <property type="project" value="InterPro"/>
</dbReference>
<dbReference type="Proteomes" id="UP000557688">
    <property type="component" value="Unassembled WGS sequence"/>
</dbReference>
<dbReference type="PRINTS" id="PR02008">
    <property type="entry name" value="RCMTFAMILY"/>
</dbReference>
<evidence type="ECO:0000256" key="3">
    <source>
        <dbReference type="ARBA" id="ARBA00022691"/>
    </source>
</evidence>
<feature type="binding site" evidence="5">
    <location>
        <position position="303"/>
    </location>
    <ligand>
        <name>S-adenosyl-L-methionine</name>
        <dbReference type="ChEBI" id="CHEBI:59789"/>
    </ligand>
</feature>
<evidence type="ECO:0000259" key="7">
    <source>
        <dbReference type="PROSITE" id="PS51686"/>
    </source>
</evidence>
<dbReference type="GO" id="GO:0003723">
    <property type="term" value="F:RNA binding"/>
    <property type="evidence" value="ECO:0007669"/>
    <property type="project" value="UniProtKB-UniRule"/>
</dbReference>
<sequence>MNKPSTPRAPRNGPGAGGGDPTRDLAFDLLVGVLERRRTLELGPEGAEEARDRAAAHRLAATVLRHLGTLDALLDPLLTRAPPERVRLVLRIGAAQLLLLDTPAHAAVTTSVALARRRGLAPFTGLVNAVLRRLSADGPGLLAELDTVRLDIPAWLWRSWASEAPERVRAIAQGQLREAPLDLTPRERDAMGALPDGFPDGAEVLPTGSIRLPPGTRPTALPGFAEGRFWVQDAAAAIAARLLDVRPGERVADLCAAPGGKTAQLAATGAEVVAIERDPRRLERLRANLGRLGFDGVVTIGADAVQWRPQAPLDAVLLDAPCSATGTIRRHPDALRIKREGDVAALVEAQDRLLEAAAEMLRPGGRLVYAVCSLQPQEGEPRIARALATGRWTRTRIDAAMLSALGLGGLEAAMSEHGALRTDPGLWAERGGMDGFFIALLTRQ</sequence>
<evidence type="ECO:0000256" key="5">
    <source>
        <dbReference type="PROSITE-ProRule" id="PRU01023"/>
    </source>
</evidence>
<keyword evidence="4 5" id="KW-0694">RNA-binding</keyword>
<keyword evidence="1 5" id="KW-0489">Methyltransferase</keyword>
<name>A0A839V3K1_9PROT</name>
<dbReference type="PANTHER" id="PTHR22807">
    <property type="entry name" value="NOP2 YEAST -RELATED NOL1/NOP2/FMU SUN DOMAIN-CONTAINING"/>
    <property type="match status" value="1"/>
</dbReference>
<dbReference type="InterPro" id="IPR049560">
    <property type="entry name" value="MeTrfase_RsmB-F_NOP2_cat"/>
</dbReference>
<feature type="active site" description="Nucleophile" evidence="5">
    <location>
        <position position="372"/>
    </location>
</feature>
<dbReference type="GO" id="GO:0006355">
    <property type="term" value="P:regulation of DNA-templated transcription"/>
    <property type="evidence" value="ECO:0007669"/>
    <property type="project" value="InterPro"/>
</dbReference>
<dbReference type="EMBL" id="JACHXV010000016">
    <property type="protein sequence ID" value="MBB3175054.1"/>
    <property type="molecule type" value="Genomic_DNA"/>
</dbReference>
<dbReference type="SUPFAM" id="SSF53335">
    <property type="entry name" value="S-adenosyl-L-methionine-dependent methyltransferases"/>
    <property type="match status" value="1"/>
</dbReference>
<dbReference type="RefSeq" id="WP_183275448.1">
    <property type="nucleotide sequence ID" value="NZ_JACHXV010000016.1"/>
</dbReference>
<feature type="binding site" evidence="5">
    <location>
        <begin position="255"/>
        <end position="261"/>
    </location>
    <ligand>
        <name>S-adenosyl-L-methionine</name>
        <dbReference type="ChEBI" id="CHEBI:59789"/>
    </ligand>
</feature>
<feature type="region of interest" description="Disordered" evidence="6">
    <location>
        <begin position="1"/>
        <end position="23"/>
    </location>
</feature>
<dbReference type="CDD" id="cd02440">
    <property type="entry name" value="AdoMet_MTases"/>
    <property type="match status" value="1"/>
</dbReference>
<evidence type="ECO:0000256" key="2">
    <source>
        <dbReference type="ARBA" id="ARBA00022679"/>
    </source>
</evidence>
<dbReference type="Gene3D" id="3.40.50.150">
    <property type="entry name" value="Vaccinia Virus protein VP39"/>
    <property type="match status" value="1"/>
</dbReference>
<feature type="binding site" evidence="5">
    <location>
        <position position="319"/>
    </location>
    <ligand>
        <name>S-adenosyl-L-methionine</name>
        <dbReference type="ChEBI" id="CHEBI:59789"/>
    </ligand>
</feature>